<evidence type="ECO:0000313" key="11">
    <source>
        <dbReference type="EMBL" id="KIK29258.1"/>
    </source>
</evidence>
<feature type="region of interest" description="Disordered" evidence="9">
    <location>
        <begin position="88"/>
        <end position="133"/>
    </location>
</feature>
<evidence type="ECO:0000256" key="1">
    <source>
        <dbReference type="ARBA" id="ARBA00012513"/>
    </source>
</evidence>
<protein>
    <recommendedName>
        <fullName evidence="1">non-specific serine/threonine protein kinase</fullName>
        <ecNumber evidence="1">2.7.11.1</ecNumber>
    </recommendedName>
</protein>
<keyword evidence="6" id="KW-0067">ATP-binding</keyword>
<keyword evidence="5" id="KW-0418">Kinase</keyword>
<name>A0A0D0AB44_9AGAM</name>
<dbReference type="GO" id="GO:0005524">
    <property type="term" value="F:ATP binding"/>
    <property type="evidence" value="ECO:0007669"/>
    <property type="project" value="UniProtKB-KW"/>
</dbReference>
<evidence type="ECO:0000313" key="12">
    <source>
        <dbReference type="Proteomes" id="UP000054018"/>
    </source>
</evidence>
<comment type="catalytic activity">
    <reaction evidence="7">
        <text>L-threonyl-[protein] + ATP = O-phospho-L-threonyl-[protein] + ADP + H(+)</text>
        <dbReference type="Rhea" id="RHEA:46608"/>
        <dbReference type="Rhea" id="RHEA-COMP:11060"/>
        <dbReference type="Rhea" id="RHEA-COMP:11605"/>
        <dbReference type="ChEBI" id="CHEBI:15378"/>
        <dbReference type="ChEBI" id="CHEBI:30013"/>
        <dbReference type="ChEBI" id="CHEBI:30616"/>
        <dbReference type="ChEBI" id="CHEBI:61977"/>
        <dbReference type="ChEBI" id="CHEBI:456216"/>
        <dbReference type="EC" id="2.7.11.1"/>
    </reaction>
</comment>
<feature type="domain" description="Serine/threonine-protein kinase haspin C-terminal" evidence="10">
    <location>
        <begin position="609"/>
        <end position="690"/>
    </location>
</feature>
<dbReference type="EMBL" id="KN833690">
    <property type="protein sequence ID" value="KIK29258.1"/>
    <property type="molecule type" value="Genomic_DNA"/>
</dbReference>
<dbReference type="Gene3D" id="1.10.510.10">
    <property type="entry name" value="Transferase(Phosphotransferase) domain 1"/>
    <property type="match status" value="1"/>
</dbReference>
<feature type="region of interest" description="Disordered" evidence="9">
    <location>
        <begin position="285"/>
        <end position="317"/>
    </location>
</feature>
<dbReference type="AlphaFoldDB" id="A0A0D0AB44"/>
<evidence type="ECO:0000256" key="4">
    <source>
        <dbReference type="ARBA" id="ARBA00022741"/>
    </source>
</evidence>
<gene>
    <name evidence="11" type="ORF">PISMIDRAFT_672690</name>
</gene>
<evidence type="ECO:0000256" key="7">
    <source>
        <dbReference type="ARBA" id="ARBA00047899"/>
    </source>
</evidence>
<dbReference type="InterPro" id="IPR024604">
    <property type="entry name" value="GSG2_C"/>
</dbReference>
<organism evidence="11 12">
    <name type="scientific">Pisolithus microcarpus 441</name>
    <dbReference type="NCBI Taxonomy" id="765257"/>
    <lineage>
        <taxon>Eukaryota</taxon>
        <taxon>Fungi</taxon>
        <taxon>Dikarya</taxon>
        <taxon>Basidiomycota</taxon>
        <taxon>Agaricomycotina</taxon>
        <taxon>Agaricomycetes</taxon>
        <taxon>Agaricomycetidae</taxon>
        <taxon>Boletales</taxon>
        <taxon>Sclerodermatineae</taxon>
        <taxon>Pisolithaceae</taxon>
        <taxon>Pisolithus</taxon>
    </lineage>
</organism>
<evidence type="ECO:0000256" key="2">
    <source>
        <dbReference type="ARBA" id="ARBA00022527"/>
    </source>
</evidence>
<dbReference type="PANTHER" id="PTHR24419:SF18">
    <property type="entry name" value="SERINE_THREONINE-PROTEIN KINASE HASPIN"/>
    <property type="match status" value="1"/>
</dbReference>
<evidence type="ECO:0000256" key="8">
    <source>
        <dbReference type="ARBA" id="ARBA00048679"/>
    </source>
</evidence>
<dbReference type="GO" id="GO:0005634">
    <property type="term" value="C:nucleus"/>
    <property type="evidence" value="ECO:0007669"/>
    <property type="project" value="TreeGrafter"/>
</dbReference>
<evidence type="ECO:0000259" key="10">
    <source>
        <dbReference type="SMART" id="SM01331"/>
    </source>
</evidence>
<sequence length="737" mass="82922">MLGSRTQQILAYGRRGHRIVNKRDEDRPVDEPCEVPPCTAPVRKRAQRENAIILSPARPRVLRKAKRSGVVGTPIKAKSTRDLRYKVDTPNRQPLTPVRLNGVSPAPISRTLGKKNKLGVSKSRPRPSLKPHSPQLTVDIILLDETGKTVCQERRVSYTDVQTNVTCVSRSKTYTGKCKDAQPIVISDDSETDAPEPPKRLRRGTYRLMSSDESETEYNAGGRAKRIGPFGTETIPRIEVVIPPAPYKIINIQTKSASTPSPVTYQTPPQQVPLCHKVNLVPLESLSPPTAPKPRQLTPIRRGSNKATFPGRFPTPSTPTDVDLSLELAQLDISDVALSEDQSYSPPDYLLPLLSECSQTRPHEFSAFIETFPFDPVVQSVDPDVDVLFHKIGEASFSEVFGIGDVVLKVIPIRNEERYSCLMAEIPPCTEANDVLKEIIVTRAMGALCRGFVTLLKTYVVRGKYPTLFLELWDEYSQKKGSESIRPDSFGLDQMYAIIVLPNGGPDLESFVFKNPSKYGWQQACGVFWQVARALAQAEDLVHFEHRDLHWGQILVKSVPVKKTPIRGCRFSMDNTRFGVKTTIIDLGLSRMDANNSEDQRTYWTSFDDDIFEGEGDYQYDVYRMMRKLNGGAWDRYQPFTNVMWLHYLVLKLLHAKRLRPPSTRKKAVGEGQVESPTGYDEHECYNCLVEVERFLGRHINSKSKAQKGSRKAIATLTNPKSAQDVVAYAEQRGWLR</sequence>
<dbReference type="PANTHER" id="PTHR24419">
    <property type="entry name" value="INTERLEUKIN-1 RECEPTOR-ASSOCIATED KINASE"/>
    <property type="match status" value="1"/>
</dbReference>
<feature type="compositionally biased region" description="Basic residues" evidence="9">
    <location>
        <begin position="112"/>
        <end position="129"/>
    </location>
</feature>
<keyword evidence="3" id="KW-0808">Transferase</keyword>
<dbReference type="OrthoDB" id="5327538at2759"/>
<evidence type="ECO:0000256" key="6">
    <source>
        <dbReference type="ARBA" id="ARBA00022840"/>
    </source>
</evidence>
<dbReference type="Pfam" id="PF12330">
    <property type="entry name" value="Haspin_kinase"/>
    <property type="match status" value="1"/>
</dbReference>
<dbReference type="GO" id="GO:0035556">
    <property type="term" value="P:intracellular signal transduction"/>
    <property type="evidence" value="ECO:0007669"/>
    <property type="project" value="TreeGrafter"/>
</dbReference>
<evidence type="ECO:0000256" key="3">
    <source>
        <dbReference type="ARBA" id="ARBA00022679"/>
    </source>
</evidence>
<comment type="catalytic activity">
    <reaction evidence="8">
        <text>L-seryl-[protein] + ATP = O-phospho-L-seryl-[protein] + ADP + H(+)</text>
        <dbReference type="Rhea" id="RHEA:17989"/>
        <dbReference type="Rhea" id="RHEA-COMP:9863"/>
        <dbReference type="Rhea" id="RHEA-COMP:11604"/>
        <dbReference type="ChEBI" id="CHEBI:15378"/>
        <dbReference type="ChEBI" id="CHEBI:29999"/>
        <dbReference type="ChEBI" id="CHEBI:30616"/>
        <dbReference type="ChEBI" id="CHEBI:83421"/>
        <dbReference type="ChEBI" id="CHEBI:456216"/>
        <dbReference type="EC" id="2.7.11.1"/>
    </reaction>
</comment>
<dbReference type="Proteomes" id="UP000054018">
    <property type="component" value="Unassembled WGS sequence"/>
</dbReference>
<dbReference type="SMART" id="SM01331">
    <property type="entry name" value="DUF3635"/>
    <property type="match status" value="1"/>
</dbReference>
<accession>A0A0D0AB44</accession>
<dbReference type="STRING" id="765257.A0A0D0AB44"/>
<dbReference type="GO" id="GO:0000278">
    <property type="term" value="P:mitotic cell cycle"/>
    <property type="evidence" value="ECO:0007669"/>
    <property type="project" value="TreeGrafter"/>
</dbReference>
<keyword evidence="4" id="KW-0547">Nucleotide-binding</keyword>
<evidence type="ECO:0000256" key="9">
    <source>
        <dbReference type="SAM" id="MobiDB-lite"/>
    </source>
</evidence>
<dbReference type="HOGENOM" id="CLU_015501_0_0_1"/>
<dbReference type="GO" id="GO:0005737">
    <property type="term" value="C:cytoplasm"/>
    <property type="evidence" value="ECO:0007669"/>
    <property type="project" value="TreeGrafter"/>
</dbReference>
<reference evidence="11 12" key="1">
    <citation type="submission" date="2014-04" db="EMBL/GenBank/DDBJ databases">
        <authorList>
            <consortium name="DOE Joint Genome Institute"/>
            <person name="Kuo A."/>
            <person name="Kohler A."/>
            <person name="Costa M.D."/>
            <person name="Nagy L.G."/>
            <person name="Floudas D."/>
            <person name="Copeland A."/>
            <person name="Barry K.W."/>
            <person name="Cichocki N."/>
            <person name="Veneault-Fourrey C."/>
            <person name="LaButti K."/>
            <person name="Lindquist E.A."/>
            <person name="Lipzen A."/>
            <person name="Lundell T."/>
            <person name="Morin E."/>
            <person name="Murat C."/>
            <person name="Sun H."/>
            <person name="Tunlid A."/>
            <person name="Henrissat B."/>
            <person name="Grigoriev I.V."/>
            <person name="Hibbett D.S."/>
            <person name="Martin F."/>
            <person name="Nordberg H.P."/>
            <person name="Cantor M.N."/>
            <person name="Hua S.X."/>
        </authorList>
    </citation>
    <scope>NUCLEOTIDE SEQUENCE [LARGE SCALE GENOMIC DNA]</scope>
    <source>
        <strain evidence="11 12">441</strain>
    </source>
</reference>
<dbReference type="SUPFAM" id="SSF56112">
    <property type="entry name" value="Protein kinase-like (PK-like)"/>
    <property type="match status" value="1"/>
</dbReference>
<dbReference type="Gene3D" id="3.30.200.20">
    <property type="entry name" value="Phosphorylase Kinase, domain 1"/>
    <property type="match status" value="1"/>
</dbReference>
<dbReference type="GO" id="GO:0072354">
    <property type="term" value="F:histone H3T3 kinase activity"/>
    <property type="evidence" value="ECO:0007669"/>
    <property type="project" value="TreeGrafter"/>
</dbReference>
<keyword evidence="2" id="KW-0723">Serine/threonine-protein kinase</keyword>
<reference evidence="12" key="2">
    <citation type="submission" date="2015-01" db="EMBL/GenBank/DDBJ databases">
        <title>Evolutionary Origins and Diversification of the Mycorrhizal Mutualists.</title>
        <authorList>
            <consortium name="DOE Joint Genome Institute"/>
            <consortium name="Mycorrhizal Genomics Consortium"/>
            <person name="Kohler A."/>
            <person name="Kuo A."/>
            <person name="Nagy L.G."/>
            <person name="Floudas D."/>
            <person name="Copeland A."/>
            <person name="Barry K.W."/>
            <person name="Cichocki N."/>
            <person name="Veneault-Fourrey C."/>
            <person name="LaButti K."/>
            <person name="Lindquist E.A."/>
            <person name="Lipzen A."/>
            <person name="Lundell T."/>
            <person name="Morin E."/>
            <person name="Murat C."/>
            <person name="Riley R."/>
            <person name="Ohm R."/>
            <person name="Sun H."/>
            <person name="Tunlid A."/>
            <person name="Henrissat B."/>
            <person name="Grigoriev I.V."/>
            <person name="Hibbett D.S."/>
            <person name="Martin F."/>
        </authorList>
    </citation>
    <scope>NUCLEOTIDE SEQUENCE [LARGE SCALE GENOMIC DNA]</scope>
    <source>
        <strain evidence="12">441</strain>
    </source>
</reference>
<dbReference type="EC" id="2.7.11.1" evidence="1"/>
<proteinExistence type="predicted"/>
<keyword evidence="12" id="KW-1185">Reference proteome</keyword>
<evidence type="ECO:0000256" key="5">
    <source>
        <dbReference type="ARBA" id="ARBA00022777"/>
    </source>
</evidence>
<dbReference type="InterPro" id="IPR011009">
    <property type="entry name" value="Kinase-like_dom_sf"/>
</dbReference>